<protein>
    <submittedName>
        <fullName evidence="2">Phage tail assembly protein</fullName>
    </submittedName>
</protein>
<dbReference type="AlphaFoldDB" id="A0A8T7LU45"/>
<evidence type="ECO:0000256" key="1">
    <source>
        <dbReference type="SAM" id="MobiDB-lite"/>
    </source>
</evidence>
<evidence type="ECO:0000313" key="3">
    <source>
        <dbReference type="Proteomes" id="UP000521676"/>
    </source>
</evidence>
<sequence>MQTEFDFELPKGFIDTTGTLHRKGKMRLATAMDEIIPLRDPRVRNNQAYLSIILLSKVVTRLGTLETSDINTGVMERLFSADLAYLQALYNRINSPTYDGKTCPTCNRPYYEDEGESSEEVGREAVVGG</sequence>
<gene>
    <name evidence="2" type="ORF">HXX08_06745</name>
</gene>
<proteinExistence type="predicted"/>
<dbReference type="EMBL" id="JACATZ010000001">
    <property type="protein sequence ID" value="NWJ45558.1"/>
    <property type="molecule type" value="Genomic_DNA"/>
</dbReference>
<organism evidence="2 3">
    <name type="scientific">Candidatus Chlorohelix allophototropha</name>
    <dbReference type="NCBI Taxonomy" id="3003348"/>
    <lineage>
        <taxon>Bacteria</taxon>
        <taxon>Bacillati</taxon>
        <taxon>Chloroflexota</taxon>
        <taxon>Chloroflexia</taxon>
        <taxon>Candidatus Chloroheliales</taxon>
        <taxon>Candidatus Chloroheliaceae</taxon>
        <taxon>Candidatus Chlorohelix</taxon>
    </lineage>
</organism>
<evidence type="ECO:0000313" key="2">
    <source>
        <dbReference type="EMBL" id="NWJ45558.1"/>
    </source>
</evidence>
<reference evidence="2 3" key="1">
    <citation type="submission" date="2020-06" db="EMBL/GenBank/DDBJ databases">
        <title>Anoxygenic phototrophic Chloroflexota member uses a Type I reaction center.</title>
        <authorList>
            <person name="Tsuji J.M."/>
            <person name="Shaw N.A."/>
            <person name="Nagashima S."/>
            <person name="Venkiteswaran J."/>
            <person name="Schiff S.L."/>
            <person name="Hanada S."/>
            <person name="Tank M."/>
            <person name="Neufeld J.D."/>
        </authorList>
    </citation>
    <scope>NUCLEOTIDE SEQUENCE [LARGE SCALE GENOMIC DNA]</scope>
    <source>
        <strain evidence="2">L227-S17</strain>
    </source>
</reference>
<dbReference type="Proteomes" id="UP000521676">
    <property type="component" value="Unassembled WGS sequence"/>
</dbReference>
<accession>A0A8T7LU45</accession>
<comment type="caution">
    <text evidence="2">The sequence shown here is derived from an EMBL/GenBank/DDBJ whole genome shotgun (WGS) entry which is preliminary data.</text>
</comment>
<name>A0A8T7LU45_9CHLR</name>
<feature type="region of interest" description="Disordered" evidence="1">
    <location>
        <begin position="110"/>
        <end position="129"/>
    </location>
</feature>